<sequence>GPQDAVTTLTFSAQAKFLAATGLGGVNVWNINNHQVIPFASSEVGVPHPDKIAFPVAIWVYFMQRSQHVLLLGTCDGTIQLWDYVEERATFELKRTSTRHEKSAQVVSIDSFQTEVASGGQAKIAASFFDRTVSVLTFTIDGRLKKKFSVPFEESFMPKTVRFEVGSGNIFVFAMNGGSVALLEGETGNTIWRKMDAPTLMGSVSVDRRCKQFVACTSQGFELFDLEPVSPIKRFDSEPIRLSFPKHTIFTEDDTKVVGGTDRGCAEVYNVKTGKMVQTLKYKYEGLVQAVSACQTAEHFLAVIAGSNGHQVSDVLLWQKPHPQSSFSPKPDNVLFCVNFPIKKSWFMQAGYGILFLGILFGYSSLVAFYSDVCPPKAFCYKF</sequence>
<dbReference type="InterPro" id="IPR015943">
    <property type="entry name" value="WD40/YVTN_repeat-like_dom_sf"/>
</dbReference>
<organism evidence="2 3">
    <name type="scientific">Gymnopus androsaceus JB14</name>
    <dbReference type="NCBI Taxonomy" id="1447944"/>
    <lineage>
        <taxon>Eukaryota</taxon>
        <taxon>Fungi</taxon>
        <taxon>Dikarya</taxon>
        <taxon>Basidiomycota</taxon>
        <taxon>Agaricomycotina</taxon>
        <taxon>Agaricomycetes</taxon>
        <taxon>Agaricomycetidae</taxon>
        <taxon>Agaricales</taxon>
        <taxon>Marasmiineae</taxon>
        <taxon>Omphalotaceae</taxon>
        <taxon>Gymnopus</taxon>
    </lineage>
</organism>
<gene>
    <name evidence="2" type="ORF">BT96DRAFT_838402</name>
</gene>
<protein>
    <submittedName>
        <fullName evidence="2">WD40 repeat-like protein</fullName>
    </submittedName>
</protein>
<keyword evidence="1" id="KW-0812">Transmembrane</keyword>
<dbReference type="Proteomes" id="UP000799118">
    <property type="component" value="Unassembled WGS sequence"/>
</dbReference>
<evidence type="ECO:0000256" key="1">
    <source>
        <dbReference type="SAM" id="Phobius"/>
    </source>
</evidence>
<dbReference type="Gene3D" id="2.130.10.10">
    <property type="entry name" value="YVTN repeat-like/Quinoprotein amine dehydrogenase"/>
    <property type="match status" value="1"/>
</dbReference>
<feature type="transmembrane region" description="Helical" evidence="1">
    <location>
        <begin position="350"/>
        <end position="370"/>
    </location>
</feature>
<evidence type="ECO:0000313" key="3">
    <source>
        <dbReference type="Proteomes" id="UP000799118"/>
    </source>
</evidence>
<dbReference type="OrthoDB" id="3238562at2759"/>
<evidence type="ECO:0000313" key="2">
    <source>
        <dbReference type="EMBL" id="KAE9386956.1"/>
    </source>
</evidence>
<dbReference type="SUPFAM" id="SSF50978">
    <property type="entry name" value="WD40 repeat-like"/>
    <property type="match status" value="1"/>
</dbReference>
<dbReference type="InterPro" id="IPR036322">
    <property type="entry name" value="WD40_repeat_dom_sf"/>
</dbReference>
<keyword evidence="1" id="KW-0472">Membrane</keyword>
<dbReference type="AlphaFoldDB" id="A0A6A4GNC0"/>
<dbReference type="EMBL" id="ML769835">
    <property type="protein sequence ID" value="KAE9386956.1"/>
    <property type="molecule type" value="Genomic_DNA"/>
</dbReference>
<feature type="non-terminal residue" evidence="2">
    <location>
        <position position="1"/>
    </location>
</feature>
<keyword evidence="3" id="KW-1185">Reference proteome</keyword>
<reference evidence="2" key="1">
    <citation type="journal article" date="2019" name="Environ. Microbiol.">
        <title>Fungal ecological strategies reflected in gene transcription - a case study of two litter decomposers.</title>
        <authorList>
            <person name="Barbi F."/>
            <person name="Kohler A."/>
            <person name="Barry K."/>
            <person name="Baskaran P."/>
            <person name="Daum C."/>
            <person name="Fauchery L."/>
            <person name="Ihrmark K."/>
            <person name="Kuo A."/>
            <person name="LaButti K."/>
            <person name="Lipzen A."/>
            <person name="Morin E."/>
            <person name="Grigoriev I.V."/>
            <person name="Henrissat B."/>
            <person name="Lindahl B."/>
            <person name="Martin F."/>
        </authorList>
    </citation>
    <scope>NUCLEOTIDE SEQUENCE</scope>
    <source>
        <strain evidence="2">JB14</strain>
    </source>
</reference>
<name>A0A6A4GNC0_9AGAR</name>
<keyword evidence="1" id="KW-1133">Transmembrane helix</keyword>
<proteinExistence type="predicted"/>
<accession>A0A6A4GNC0</accession>